<dbReference type="Gene3D" id="2.160.10.10">
    <property type="entry name" value="Hexapeptide repeat proteins"/>
    <property type="match status" value="1"/>
</dbReference>
<sequence length="212" mass="22232">MRPVLVLGTTAYAGVFIDSFEAIPGLSFAGCVENLDRGRCAERILGLPVHWFEEIDHLRPTHDLICALATTRRQEWVAGMEARGFSFATLVHPSATVSRRTDLGPGVAVDAGTVIAGFSEIGAHVRIGRRTAIGHHTTIGRCCTIHPGSLISGNCRIGAEVTIGTGAVIIDGIEVGEGAVIAAGAVVTRKVAPRALVAGNPATVRHPDYGPR</sequence>
<dbReference type="CDD" id="cd03360">
    <property type="entry name" value="LbH_AT_putative"/>
    <property type="match status" value="1"/>
</dbReference>
<keyword evidence="2" id="KW-0808">Transferase</keyword>
<keyword evidence="3" id="KW-0677">Repeat</keyword>
<comment type="caution">
    <text evidence="5">The sequence shown here is derived from an EMBL/GenBank/DDBJ whole genome shotgun (WGS) entry which is preliminary data.</text>
</comment>
<evidence type="ECO:0000313" key="6">
    <source>
        <dbReference type="Proteomes" id="UP001205601"/>
    </source>
</evidence>
<reference evidence="6" key="1">
    <citation type="submission" date="2023-07" db="EMBL/GenBank/DDBJ databases">
        <title>Defluviimonas sediminis sp. nov., isolated from mangrove sediment.</title>
        <authorList>
            <person name="Liu L."/>
            <person name="Li J."/>
            <person name="Huang Y."/>
            <person name="Pan J."/>
            <person name="Li M."/>
        </authorList>
    </citation>
    <scope>NUCLEOTIDE SEQUENCE [LARGE SCALE GENOMIC DNA]</scope>
    <source>
        <strain evidence="6">FT324</strain>
    </source>
</reference>
<evidence type="ECO:0000256" key="4">
    <source>
        <dbReference type="ARBA" id="ARBA00023315"/>
    </source>
</evidence>
<dbReference type="Proteomes" id="UP001205601">
    <property type="component" value="Unassembled WGS sequence"/>
</dbReference>
<dbReference type="Pfam" id="PF00132">
    <property type="entry name" value="Hexapep"/>
    <property type="match status" value="2"/>
</dbReference>
<dbReference type="EMBL" id="JAOCQF010000001">
    <property type="protein sequence ID" value="MCT8328975.1"/>
    <property type="molecule type" value="Genomic_DNA"/>
</dbReference>
<gene>
    <name evidence="5" type="ORF">N5I32_05555</name>
</gene>
<proteinExistence type="inferred from homology"/>
<name>A0ABT2NJ76_9RHOB</name>
<organism evidence="5 6">
    <name type="scientific">Albidovulum sediminis</name>
    <dbReference type="NCBI Taxonomy" id="3066345"/>
    <lineage>
        <taxon>Bacteria</taxon>
        <taxon>Pseudomonadati</taxon>
        <taxon>Pseudomonadota</taxon>
        <taxon>Alphaproteobacteria</taxon>
        <taxon>Rhodobacterales</taxon>
        <taxon>Paracoccaceae</taxon>
        <taxon>Albidovulum</taxon>
    </lineage>
</organism>
<dbReference type="InterPro" id="IPR011004">
    <property type="entry name" value="Trimer_LpxA-like_sf"/>
</dbReference>
<evidence type="ECO:0000313" key="5">
    <source>
        <dbReference type="EMBL" id="MCT8328975.1"/>
    </source>
</evidence>
<accession>A0ABT2NJ76</accession>
<dbReference type="PANTHER" id="PTHR43300">
    <property type="entry name" value="ACETYLTRANSFERASE"/>
    <property type="match status" value="1"/>
</dbReference>
<dbReference type="SUPFAM" id="SSF51161">
    <property type="entry name" value="Trimeric LpxA-like enzymes"/>
    <property type="match status" value="1"/>
</dbReference>
<comment type="similarity">
    <text evidence="1">Belongs to the transferase hexapeptide repeat family.</text>
</comment>
<dbReference type="InterPro" id="IPR050179">
    <property type="entry name" value="Trans_hexapeptide_repeat"/>
</dbReference>
<dbReference type="InterPro" id="IPR001451">
    <property type="entry name" value="Hexapep"/>
</dbReference>
<dbReference type="PANTHER" id="PTHR43300:SF7">
    <property type="entry name" value="UDP-N-ACETYLBACILLOSAMINE N-ACETYLTRANSFERASE"/>
    <property type="match status" value="1"/>
</dbReference>
<evidence type="ECO:0000256" key="3">
    <source>
        <dbReference type="ARBA" id="ARBA00022737"/>
    </source>
</evidence>
<dbReference type="RefSeq" id="WP_261494399.1">
    <property type="nucleotide sequence ID" value="NZ_JAOCQF010000001.1"/>
</dbReference>
<dbReference type="PROSITE" id="PS00101">
    <property type="entry name" value="HEXAPEP_TRANSFERASES"/>
    <property type="match status" value="1"/>
</dbReference>
<keyword evidence="6" id="KW-1185">Reference proteome</keyword>
<evidence type="ECO:0000256" key="1">
    <source>
        <dbReference type="ARBA" id="ARBA00007274"/>
    </source>
</evidence>
<evidence type="ECO:0000256" key="2">
    <source>
        <dbReference type="ARBA" id="ARBA00022679"/>
    </source>
</evidence>
<dbReference type="InterPro" id="IPR020019">
    <property type="entry name" value="AcTrfase_PglD-like"/>
</dbReference>
<keyword evidence="4" id="KW-0012">Acyltransferase</keyword>
<dbReference type="InterPro" id="IPR018357">
    <property type="entry name" value="Hexapep_transf_CS"/>
</dbReference>
<protein>
    <submittedName>
        <fullName evidence="5">Acetyltransferase</fullName>
    </submittedName>
</protein>